<reference evidence="9 10" key="1">
    <citation type="submission" date="2016-09" db="EMBL/GenBank/DDBJ databases">
        <title>Extensive genetic diversity and differential bi-allelic expression allows diatom success in the polar Southern Ocean.</title>
        <authorList>
            <consortium name="DOE Joint Genome Institute"/>
            <person name="Mock T."/>
            <person name="Otillar R.P."/>
            <person name="Strauss J."/>
            <person name="Dupont C."/>
            <person name="Frickenhaus S."/>
            <person name="Maumus F."/>
            <person name="Mcmullan M."/>
            <person name="Sanges R."/>
            <person name="Schmutz J."/>
            <person name="Toseland A."/>
            <person name="Valas R."/>
            <person name="Veluchamy A."/>
            <person name="Ward B.J."/>
            <person name="Allen A."/>
            <person name="Barry K."/>
            <person name="Falciatore A."/>
            <person name="Ferrante M."/>
            <person name="Fortunato A.E."/>
            <person name="Gloeckner G."/>
            <person name="Gruber A."/>
            <person name="Hipkin R."/>
            <person name="Janech M."/>
            <person name="Kroth P."/>
            <person name="Leese F."/>
            <person name="Lindquist E."/>
            <person name="Lyon B.R."/>
            <person name="Martin J."/>
            <person name="Mayer C."/>
            <person name="Parker M."/>
            <person name="Quesneville H."/>
            <person name="Raymond J."/>
            <person name="Uhlig C."/>
            <person name="Valentin K.U."/>
            <person name="Worden A.Z."/>
            <person name="Armbrust E.V."/>
            <person name="Bowler C."/>
            <person name="Green B."/>
            <person name="Moulton V."/>
            <person name="Van Oosterhout C."/>
            <person name="Grigoriev I."/>
        </authorList>
    </citation>
    <scope>NUCLEOTIDE SEQUENCE [LARGE SCALE GENOMIC DNA]</scope>
    <source>
        <strain evidence="9 10">CCMP1102</strain>
    </source>
</reference>
<keyword evidence="4 8" id="KW-0812">Transmembrane</keyword>
<keyword evidence="7 8" id="KW-0472">Membrane</keyword>
<evidence type="ECO:0000313" key="10">
    <source>
        <dbReference type="Proteomes" id="UP000095751"/>
    </source>
</evidence>
<dbReference type="PROSITE" id="PS51257">
    <property type="entry name" value="PROKAR_LIPOPROTEIN"/>
    <property type="match status" value="1"/>
</dbReference>
<feature type="transmembrane region" description="Helical" evidence="8">
    <location>
        <begin position="326"/>
        <end position="342"/>
    </location>
</feature>
<sequence>MRFVGVSSLMSMAAVMTVVVVSCHVGSASAFVPPSGKTSSSWNSVASQQAKDPLHILPPDATDIPYGEESRKFRRTVYTHDDWIKHRSPDRFFKTLRTTTTSGIYKNVGREVLAVTFIATFVMLWNMLTGEYTDLVGLVHPGIMRGQFTPSLALPMSPFTLSSGFLGLLLVFRTNKAYQRWDEARKNWGMNINHTRDLVRMGTTFYDDAQISNPEQRDIDLERLSLCTWAFVRSMKRHLSPEWEDEQEFKMELYQRLPSQQAQTILDAAHRPNRALYDLSLAIEQLPMHFIRKDQMHKALTIFEDNLGSSERLLTSPVPIFYNRHVARFLFVWLAFLPFALYDPFKESWNHVMMIPTTALLSLFLFGIEELATQMEEPFTILPMQAFCDKIGNWCNEIVSWKDGDNGVYNKPSNNFPAKGHNSVYFESEL</sequence>
<dbReference type="AlphaFoldDB" id="A0A1E7F898"/>
<dbReference type="PANTHER" id="PTHR33281">
    <property type="entry name" value="UPF0187 PROTEIN YNEE"/>
    <property type="match status" value="1"/>
</dbReference>
<keyword evidence="6" id="KW-0406">Ion transport</keyword>
<feature type="transmembrane region" description="Helical" evidence="8">
    <location>
        <begin position="348"/>
        <end position="368"/>
    </location>
</feature>
<keyword evidence="3" id="KW-1003">Cell membrane</keyword>
<keyword evidence="2" id="KW-0813">Transport</keyword>
<accession>A0A1E7F898</accession>
<dbReference type="Proteomes" id="UP000095751">
    <property type="component" value="Unassembled WGS sequence"/>
</dbReference>
<evidence type="ECO:0000256" key="7">
    <source>
        <dbReference type="ARBA" id="ARBA00023136"/>
    </source>
</evidence>
<comment type="subcellular location">
    <subcellularLocation>
        <location evidence="1">Cell membrane</location>
        <topology evidence="1">Multi-pass membrane protein</topology>
    </subcellularLocation>
</comment>
<evidence type="ECO:0000256" key="3">
    <source>
        <dbReference type="ARBA" id="ARBA00022475"/>
    </source>
</evidence>
<dbReference type="Pfam" id="PF25539">
    <property type="entry name" value="Bestrophin_2"/>
    <property type="match status" value="1"/>
</dbReference>
<feature type="transmembrane region" description="Helical" evidence="8">
    <location>
        <begin position="112"/>
        <end position="128"/>
    </location>
</feature>
<proteinExistence type="predicted"/>
<organism evidence="9 10">
    <name type="scientific">Fragilariopsis cylindrus CCMP1102</name>
    <dbReference type="NCBI Taxonomy" id="635003"/>
    <lineage>
        <taxon>Eukaryota</taxon>
        <taxon>Sar</taxon>
        <taxon>Stramenopiles</taxon>
        <taxon>Ochrophyta</taxon>
        <taxon>Bacillariophyta</taxon>
        <taxon>Bacillariophyceae</taxon>
        <taxon>Bacillariophycidae</taxon>
        <taxon>Bacillariales</taxon>
        <taxon>Bacillariaceae</taxon>
        <taxon>Fragilariopsis</taxon>
    </lineage>
</organism>
<feature type="transmembrane region" description="Helical" evidence="8">
    <location>
        <begin position="148"/>
        <end position="172"/>
    </location>
</feature>
<dbReference type="OrthoDB" id="1368at2759"/>
<dbReference type="EMBL" id="KV784360">
    <property type="protein sequence ID" value="OEU14386.1"/>
    <property type="molecule type" value="Genomic_DNA"/>
</dbReference>
<dbReference type="GO" id="GO:0005886">
    <property type="term" value="C:plasma membrane"/>
    <property type="evidence" value="ECO:0007669"/>
    <property type="project" value="UniProtKB-SubCell"/>
</dbReference>
<evidence type="ECO:0000256" key="1">
    <source>
        <dbReference type="ARBA" id="ARBA00004651"/>
    </source>
</evidence>
<evidence type="ECO:0000256" key="8">
    <source>
        <dbReference type="SAM" id="Phobius"/>
    </source>
</evidence>
<dbReference type="GO" id="GO:0005254">
    <property type="term" value="F:chloride channel activity"/>
    <property type="evidence" value="ECO:0007669"/>
    <property type="project" value="InterPro"/>
</dbReference>
<evidence type="ECO:0000256" key="6">
    <source>
        <dbReference type="ARBA" id="ARBA00023065"/>
    </source>
</evidence>
<gene>
    <name evidence="9" type="ORF">FRACYDRAFT_269573</name>
</gene>
<evidence type="ECO:0000256" key="4">
    <source>
        <dbReference type="ARBA" id="ARBA00022692"/>
    </source>
</evidence>
<dbReference type="PANTHER" id="PTHR33281:SF19">
    <property type="entry name" value="VOLTAGE-DEPENDENT ANION CHANNEL-FORMING PROTEIN YNEE"/>
    <property type="match status" value="1"/>
</dbReference>
<name>A0A1E7F898_9STRA</name>
<dbReference type="InterPro" id="IPR044669">
    <property type="entry name" value="YneE/VCCN1/2-like"/>
</dbReference>
<protein>
    <submittedName>
        <fullName evidence="9">Uncharacterized protein</fullName>
    </submittedName>
</protein>
<evidence type="ECO:0000256" key="5">
    <source>
        <dbReference type="ARBA" id="ARBA00022989"/>
    </source>
</evidence>
<feature type="transmembrane region" description="Helical" evidence="8">
    <location>
        <begin position="12"/>
        <end position="32"/>
    </location>
</feature>
<evidence type="ECO:0000313" key="9">
    <source>
        <dbReference type="EMBL" id="OEU14386.1"/>
    </source>
</evidence>
<evidence type="ECO:0000256" key="2">
    <source>
        <dbReference type="ARBA" id="ARBA00022448"/>
    </source>
</evidence>
<dbReference type="InParanoid" id="A0A1E7F898"/>
<dbReference type="KEGG" id="fcy:FRACYDRAFT_269573"/>
<keyword evidence="5 8" id="KW-1133">Transmembrane helix</keyword>
<keyword evidence="10" id="KW-1185">Reference proteome</keyword>